<protein>
    <submittedName>
        <fullName evidence="2">DSBA oxidoreductase</fullName>
    </submittedName>
</protein>
<dbReference type="PANTHER" id="PTHR13887">
    <property type="entry name" value="GLUTATHIONE S-TRANSFERASE KAPPA"/>
    <property type="match status" value="1"/>
</dbReference>
<name>A0ABQ4GB44_9ACTN</name>
<dbReference type="Proteomes" id="UP000603904">
    <property type="component" value="Unassembled WGS sequence"/>
</dbReference>
<keyword evidence="3" id="KW-1185">Reference proteome</keyword>
<dbReference type="RefSeq" id="WP_204061316.1">
    <property type="nucleotide sequence ID" value="NZ_BAAAGP010000047.1"/>
</dbReference>
<evidence type="ECO:0000259" key="1">
    <source>
        <dbReference type="Pfam" id="PF01323"/>
    </source>
</evidence>
<dbReference type="PANTHER" id="PTHR13887:SF41">
    <property type="entry name" value="THIOREDOXIN SUPERFAMILY PROTEIN"/>
    <property type="match status" value="1"/>
</dbReference>
<feature type="domain" description="DSBA-like thioredoxin" evidence="1">
    <location>
        <begin position="16"/>
        <end position="216"/>
    </location>
</feature>
<dbReference type="EMBL" id="BOOC01000056">
    <property type="protein sequence ID" value="GIH44315.1"/>
    <property type="molecule type" value="Genomic_DNA"/>
</dbReference>
<comment type="caution">
    <text evidence="2">The sequence shown here is derived from an EMBL/GenBank/DDBJ whole genome shotgun (WGS) entry which is preliminary data.</text>
</comment>
<evidence type="ECO:0000313" key="3">
    <source>
        <dbReference type="Proteomes" id="UP000603904"/>
    </source>
</evidence>
<organism evidence="2 3">
    <name type="scientific">Microbispora corallina</name>
    <dbReference type="NCBI Taxonomy" id="83302"/>
    <lineage>
        <taxon>Bacteria</taxon>
        <taxon>Bacillati</taxon>
        <taxon>Actinomycetota</taxon>
        <taxon>Actinomycetes</taxon>
        <taxon>Streptosporangiales</taxon>
        <taxon>Streptosporangiaceae</taxon>
        <taxon>Microbispora</taxon>
    </lineage>
</organism>
<dbReference type="InterPro" id="IPR036249">
    <property type="entry name" value="Thioredoxin-like_sf"/>
</dbReference>
<dbReference type="Pfam" id="PF01323">
    <property type="entry name" value="DSBA"/>
    <property type="match status" value="1"/>
</dbReference>
<evidence type="ECO:0000313" key="2">
    <source>
        <dbReference type="EMBL" id="GIH44315.1"/>
    </source>
</evidence>
<gene>
    <name evidence="2" type="ORF">Mco01_73150</name>
</gene>
<proteinExistence type="predicted"/>
<dbReference type="InterPro" id="IPR001853">
    <property type="entry name" value="DSBA-like_thioredoxin_dom"/>
</dbReference>
<dbReference type="Gene3D" id="3.40.30.10">
    <property type="entry name" value="Glutaredoxin"/>
    <property type="match status" value="1"/>
</dbReference>
<accession>A0ABQ4GB44</accession>
<dbReference type="CDD" id="cd03024">
    <property type="entry name" value="DsbA_FrnE"/>
    <property type="match status" value="1"/>
</dbReference>
<reference evidence="2 3" key="1">
    <citation type="submission" date="2021-01" db="EMBL/GenBank/DDBJ databases">
        <title>Whole genome shotgun sequence of Microbispora corallina NBRC 16416.</title>
        <authorList>
            <person name="Komaki H."/>
            <person name="Tamura T."/>
        </authorList>
    </citation>
    <scope>NUCLEOTIDE SEQUENCE [LARGE SCALE GENOMIC DNA]</scope>
    <source>
        <strain evidence="2 3">NBRC 16416</strain>
    </source>
</reference>
<dbReference type="SUPFAM" id="SSF52833">
    <property type="entry name" value="Thioredoxin-like"/>
    <property type="match status" value="1"/>
</dbReference>
<sequence>MDVIAPAAAGDTRLRIDVWVDVACPWCYLGKKRLETAITQSDAADRVDVVLHAFELDPGASRTVEPNLEYLARHLRMPPARARALEEQMRQLAAQEGLPYEIDRAHGNSLDVLRLTLLARTYGLANAFMGVVQERLFSGAADVYEPEFLVSAAERVGVPADEARDVLDGDRFADEVRAEHRAALELGATGVPFTVLDGRYGIPGAVPVDGYREAIATALGTLGS</sequence>